<evidence type="ECO:0000256" key="1">
    <source>
        <dbReference type="ARBA" id="ARBA00022630"/>
    </source>
</evidence>
<dbReference type="CDD" id="cd04730">
    <property type="entry name" value="NPD_like"/>
    <property type="match status" value="1"/>
</dbReference>
<evidence type="ECO:0000313" key="5">
    <source>
        <dbReference type="EMBL" id="CAA9550168.1"/>
    </source>
</evidence>
<feature type="region of interest" description="Disordered" evidence="4">
    <location>
        <begin position="287"/>
        <end position="310"/>
    </location>
</feature>
<dbReference type="GO" id="GO:0004318">
    <property type="term" value="F:enoyl-[acyl-carrier-protein] reductase (NADH) activity"/>
    <property type="evidence" value="ECO:0007669"/>
    <property type="project" value="UniProtKB-EC"/>
</dbReference>
<keyword evidence="1" id="KW-0285">Flavoprotein</keyword>
<dbReference type="GO" id="GO:0018580">
    <property type="term" value="F:nitronate monooxygenase activity"/>
    <property type="evidence" value="ECO:0007669"/>
    <property type="project" value="InterPro"/>
</dbReference>
<accession>A0A6J4UKE9</accession>
<dbReference type="InterPro" id="IPR004136">
    <property type="entry name" value="NMO"/>
</dbReference>
<sequence length="369" mass="37922">MAARGEVASADRPHPVPPPRSDPITPRPHHPTSSLPRFETALTRLLGIETPIVQAPVGGASTPELAAAVSNAGGLGCLSITWREPSGLPALLRRTWALTERPVAVNLVLAWDPAERLEIALAEGFRVVSFFWGDPAPWIGRVHAAGGLVMHTVASAEEAARAVAAGVDIVVAQGWEAGGHVWGEVSTLALIPRVVDAVAPAGVPVVAAGGIADGRGMAAALALGASGVWMGTRFLLAEESAAHPVYQERLLAAAETETRHTLLFDGGWEGAPLRALANETFVAWEAAGKPPHSGRPGEGETIATGEDGRAIPRYDSGSPVVGASGDVVAMCLYAGQGVGLVDRRQPAAEIVQEVAAEAAAALRGALPIG</sequence>
<dbReference type="Gene3D" id="3.20.20.70">
    <property type="entry name" value="Aldolase class I"/>
    <property type="match status" value="1"/>
</dbReference>
<dbReference type="PANTHER" id="PTHR32332:SF20">
    <property type="entry name" value="2-NITROPROPANE DIOXYGENASE-LIKE PROTEIN"/>
    <property type="match status" value="1"/>
</dbReference>
<protein>
    <submittedName>
        <fullName evidence="5">Enoyl-[acyl-carrier-protein] reductase [FMN]</fullName>
        <ecNumber evidence="5">1.3.1.9</ecNumber>
    </submittedName>
</protein>
<gene>
    <name evidence="5" type="ORF">AVDCRST_MAG59-1678</name>
</gene>
<dbReference type="EC" id="1.3.1.9" evidence="5"/>
<keyword evidence="3 5" id="KW-0560">Oxidoreductase</keyword>
<dbReference type="EMBL" id="CADCWF010000104">
    <property type="protein sequence ID" value="CAA9550168.1"/>
    <property type="molecule type" value="Genomic_DNA"/>
</dbReference>
<name>A0A6J4UKE9_9BACT</name>
<reference evidence="5" key="1">
    <citation type="submission" date="2020-02" db="EMBL/GenBank/DDBJ databases">
        <authorList>
            <person name="Meier V. D."/>
        </authorList>
    </citation>
    <scope>NUCLEOTIDE SEQUENCE</scope>
    <source>
        <strain evidence="5">AVDCRST_MAG59</strain>
    </source>
</reference>
<dbReference type="SUPFAM" id="SSF51412">
    <property type="entry name" value="Inosine monophosphate dehydrogenase (IMPDH)"/>
    <property type="match status" value="1"/>
</dbReference>
<organism evidence="5">
    <name type="scientific">uncultured Thermomicrobiales bacterium</name>
    <dbReference type="NCBI Taxonomy" id="1645740"/>
    <lineage>
        <taxon>Bacteria</taxon>
        <taxon>Pseudomonadati</taxon>
        <taxon>Thermomicrobiota</taxon>
        <taxon>Thermomicrobia</taxon>
        <taxon>Thermomicrobiales</taxon>
        <taxon>environmental samples</taxon>
    </lineage>
</organism>
<evidence type="ECO:0000256" key="3">
    <source>
        <dbReference type="ARBA" id="ARBA00023002"/>
    </source>
</evidence>
<proteinExistence type="predicted"/>
<evidence type="ECO:0000256" key="4">
    <source>
        <dbReference type="SAM" id="MobiDB-lite"/>
    </source>
</evidence>
<feature type="region of interest" description="Disordered" evidence="4">
    <location>
        <begin position="1"/>
        <end position="35"/>
    </location>
</feature>
<dbReference type="PANTHER" id="PTHR32332">
    <property type="entry name" value="2-NITROPROPANE DIOXYGENASE"/>
    <property type="match status" value="1"/>
</dbReference>
<keyword evidence="2" id="KW-0288">FMN</keyword>
<dbReference type="Pfam" id="PF03060">
    <property type="entry name" value="NMO"/>
    <property type="match status" value="2"/>
</dbReference>
<dbReference type="AlphaFoldDB" id="A0A6J4UKE9"/>
<evidence type="ECO:0000256" key="2">
    <source>
        <dbReference type="ARBA" id="ARBA00022643"/>
    </source>
</evidence>
<dbReference type="InterPro" id="IPR013785">
    <property type="entry name" value="Aldolase_TIM"/>
</dbReference>